<dbReference type="Gene3D" id="3.30.700.10">
    <property type="entry name" value="Glycoprotein, Type 4 Pilin"/>
    <property type="match status" value="1"/>
</dbReference>
<name>A0A1F5IR99_9BACT</name>
<proteinExistence type="predicted"/>
<dbReference type="InterPro" id="IPR045584">
    <property type="entry name" value="Pilin-like"/>
</dbReference>
<feature type="transmembrane region" description="Helical" evidence="1">
    <location>
        <begin position="6"/>
        <end position="26"/>
    </location>
</feature>
<accession>A0A1F5IR99</accession>
<dbReference type="EMBL" id="MFCR01000008">
    <property type="protein sequence ID" value="OGE18850.1"/>
    <property type="molecule type" value="Genomic_DNA"/>
</dbReference>
<dbReference type="SUPFAM" id="SSF54523">
    <property type="entry name" value="Pili subunits"/>
    <property type="match status" value="1"/>
</dbReference>
<evidence type="ECO:0000259" key="2">
    <source>
        <dbReference type="Pfam" id="PF08334"/>
    </source>
</evidence>
<gene>
    <name evidence="3" type="ORF">A2871_02570</name>
</gene>
<feature type="domain" description="Type II secretion system protein GspG C-terminal" evidence="2">
    <location>
        <begin position="42"/>
        <end position="106"/>
    </location>
</feature>
<evidence type="ECO:0000313" key="3">
    <source>
        <dbReference type="EMBL" id="OGE18850.1"/>
    </source>
</evidence>
<dbReference type="InterPro" id="IPR013545">
    <property type="entry name" value="T2SS_protein-GspG_C"/>
</dbReference>
<organism evidence="3 4">
    <name type="scientific">Candidatus Daviesbacteria bacterium RIFCSPHIGHO2_01_FULL_41_23</name>
    <dbReference type="NCBI Taxonomy" id="1797764"/>
    <lineage>
        <taxon>Bacteria</taxon>
        <taxon>Candidatus Daviesiibacteriota</taxon>
    </lineage>
</organism>
<comment type="caution">
    <text evidence="3">The sequence shown here is derived from an EMBL/GenBank/DDBJ whole genome shotgun (WGS) entry which is preliminary data.</text>
</comment>
<protein>
    <recommendedName>
        <fullName evidence="2">Type II secretion system protein GspG C-terminal domain-containing protein</fullName>
    </recommendedName>
</protein>
<dbReference type="Pfam" id="PF08334">
    <property type="entry name" value="T2SSG"/>
    <property type="match status" value="1"/>
</dbReference>
<evidence type="ECO:0000256" key="1">
    <source>
        <dbReference type="SAM" id="Phobius"/>
    </source>
</evidence>
<keyword evidence="1" id="KW-1133">Transmembrane helix</keyword>
<keyword evidence="1" id="KW-0472">Membrane</keyword>
<evidence type="ECO:0000313" key="4">
    <source>
        <dbReference type="Proteomes" id="UP000176336"/>
    </source>
</evidence>
<dbReference type="AlphaFoldDB" id="A0A1F5IR99"/>
<keyword evidence="1" id="KW-0812">Transmembrane</keyword>
<reference evidence="3 4" key="1">
    <citation type="journal article" date="2016" name="Nat. Commun.">
        <title>Thousands of microbial genomes shed light on interconnected biogeochemical processes in an aquifer system.</title>
        <authorList>
            <person name="Anantharaman K."/>
            <person name="Brown C.T."/>
            <person name="Hug L.A."/>
            <person name="Sharon I."/>
            <person name="Castelle C.J."/>
            <person name="Probst A.J."/>
            <person name="Thomas B.C."/>
            <person name="Singh A."/>
            <person name="Wilkins M.J."/>
            <person name="Karaoz U."/>
            <person name="Brodie E.L."/>
            <person name="Williams K.H."/>
            <person name="Hubbard S.S."/>
            <person name="Banfield J.F."/>
        </authorList>
    </citation>
    <scope>NUCLEOTIDE SEQUENCE [LARGE SCALE GENOMIC DNA]</scope>
</reference>
<sequence>MGLLSIIIGGLIIAFSSFYLINNLALDNMNNRNPSGTNQAPVDNAKDAQIIADFQAIQTSLNLYKAQKGQYPDNLKQLIDENFAQGSFKNPYTQEDYSYELSSNSYKLSTNLGTGKPYQVSN</sequence>
<dbReference type="Proteomes" id="UP000176336">
    <property type="component" value="Unassembled WGS sequence"/>
</dbReference>